<reference evidence="4 5" key="1">
    <citation type="submission" date="2018-11" db="EMBL/GenBank/DDBJ databases">
        <authorList>
            <person name="Kleinhagauer T."/>
            <person name="Glaeser S.P."/>
            <person name="Spergser J."/>
            <person name="Ruckert C."/>
            <person name="Kaempfer P."/>
            <person name="Busse H.-J."/>
        </authorList>
    </citation>
    <scope>NUCLEOTIDE SEQUENCE [LARGE SCALE GENOMIC DNA]</scope>
    <source>
        <strain evidence="4 5">200CH</strain>
    </source>
</reference>
<dbReference type="RefSeq" id="WP_123928770.1">
    <property type="nucleotide sequence ID" value="NZ_CP033896.1"/>
</dbReference>
<dbReference type="PANTHER" id="PTHR45947">
    <property type="entry name" value="SULFOQUINOVOSYL TRANSFERASE SQD2"/>
    <property type="match status" value="1"/>
</dbReference>
<dbReference type="Pfam" id="PF13439">
    <property type="entry name" value="Glyco_transf_4"/>
    <property type="match status" value="1"/>
</dbReference>
<evidence type="ECO:0000313" key="5">
    <source>
        <dbReference type="Proteomes" id="UP000269019"/>
    </source>
</evidence>
<dbReference type="SUPFAM" id="SSF53756">
    <property type="entry name" value="UDP-Glycosyltransferase/glycogen phosphorylase"/>
    <property type="match status" value="1"/>
</dbReference>
<keyword evidence="1 4" id="KW-0328">Glycosyltransferase</keyword>
<dbReference type="GO" id="GO:0016758">
    <property type="term" value="F:hexosyltransferase activity"/>
    <property type="evidence" value="ECO:0007669"/>
    <property type="project" value="TreeGrafter"/>
</dbReference>
<dbReference type="InterPro" id="IPR050194">
    <property type="entry name" value="Glycosyltransferase_grp1"/>
</dbReference>
<organism evidence="4 5">
    <name type="scientific">Corynebacterium choanae</name>
    <dbReference type="NCBI Taxonomy" id="1862358"/>
    <lineage>
        <taxon>Bacteria</taxon>
        <taxon>Bacillati</taxon>
        <taxon>Actinomycetota</taxon>
        <taxon>Actinomycetes</taxon>
        <taxon>Mycobacteriales</taxon>
        <taxon>Corynebacteriaceae</taxon>
        <taxon>Corynebacterium</taxon>
    </lineage>
</organism>
<dbReference type="AlphaFoldDB" id="A0A3G6J7V1"/>
<protein>
    <submittedName>
        <fullName evidence="4">GDP-mannose-dependent alpha-(1-6)-phosphatidylinositol monomannoside mannosyltransferase</fullName>
    </submittedName>
</protein>
<dbReference type="CDD" id="cd03801">
    <property type="entry name" value="GT4_PimA-like"/>
    <property type="match status" value="1"/>
</dbReference>
<dbReference type="GO" id="GO:1901137">
    <property type="term" value="P:carbohydrate derivative biosynthetic process"/>
    <property type="evidence" value="ECO:0007669"/>
    <property type="project" value="UniProtKB-ARBA"/>
</dbReference>
<name>A0A3G6J7V1_9CORY</name>
<sequence length="400" mass="42932">MSRVLVVTNDFPPSVGGIQSYVRDYLATLPAHQVLVVASTQGGLAACRTYDAQLPYPVIRIPGYPLLPTPPVARALCRIVRQYHIRTVFFGAAAPLALLAPQLRQAGVEHIVAATHGHETGWAAIPGGRQLLRRIGDTVDVVGYIAEYTRQILQPAMGEHPRYVALPSGVDTTYFRPQPNAVVATMRSQFAGGVENPLVVCVSRLVRRKGQDQLVAAWPRVLQEFPQARLAIVGQGPDFARQLRLARAVGAAHGFSVQNVTSGQQHSDLTRIVFTGRLPGDGMRDLLAAADVAAVPCRTRLGGLDVEGLGIVYLEAQACGVPVIAGQSGGAPETVTPDTGFVVDGRNIDKIADRVNTLLQDPVAARHMGKAGRRHVQQQFSWQQLGARFAETLAIGAPEQ</sequence>
<dbReference type="PANTHER" id="PTHR45947:SF3">
    <property type="entry name" value="SULFOQUINOVOSYL TRANSFERASE SQD2"/>
    <property type="match status" value="1"/>
</dbReference>
<keyword evidence="2 4" id="KW-0808">Transferase</keyword>
<evidence type="ECO:0000256" key="2">
    <source>
        <dbReference type="ARBA" id="ARBA00022679"/>
    </source>
</evidence>
<dbReference type="GO" id="GO:1903509">
    <property type="term" value="P:liposaccharide metabolic process"/>
    <property type="evidence" value="ECO:0007669"/>
    <property type="project" value="UniProtKB-ARBA"/>
</dbReference>
<evidence type="ECO:0000313" key="4">
    <source>
        <dbReference type="EMBL" id="AZA13969.1"/>
    </source>
</evidence>
<dbReference type="KEGG" id="ccho:CCHOA_07885"/>
<proteinExistence type="predicted"/>
<feature type="domain" description="Glycosyltransferase subfamily 4-like N-terminal" evidence="3">
    <location>
        <begin position="15"/>
        <end position="173"/>
    </location>
</feature>
<evidence type="ECO:0000259" key="3">
    <source>
        <dbReference type="Pfam" id="PF13439"/>
    </source>
</evidence>
<dbReference type="Gene3D" id="3.40.50.2000">
    <property type="entry name" value="Glycogen Phosphorylase B"/>
    <property type="match status" value="2"/>
</dbReference>
<dbReference type="Pfam" id="PF13692">
    <property type="entry name" value="Glyco_trans_1_4"/>
    <property type="match status" value="1"/>
</dbReference>
<keyword evidence="5" id="KW-1185">Reference proteome</keyword>
<dbReference type="OrthoDB" id="9808602at2"/>
<evidence type="ECO:0000256" key="1">
    <source>
        <dbReference type="ARBA" id="ARBA00022676"/>
    </source>
</evidence>
<accession>A0A3G6J7V1</accession>
<dbReference type="Proteomes" id="UP000269019">
    <property type="component" value="Chromosome"/>
</dbReference>
<dbReference type="EMBL" id="CP033896">
    <property type="protein sequence ID" value="AZA13969.1"/>
    <property type="molecule type" value="Genomic_DNA"/>
</dbReference>
<dbReference type="InterPro" id="IPR028098">
    <property type="entry name" value="Glyco_trans_4-like_N"/>
</dbReference>
<gene>
    <name evidence="4" type="primary">pimB2</name>
    <name evidence="4" type="ORF">CCHOA_07885</name>
</gene>